<name>A0ABV6DRQ7_9BACL</name>
<proteinExistence type="predicted"/>
<dbReference type="InterPro" id="IPR014903">
    <property type="entry name" value="DUF1796"/>
</dbReference>
<sequence length="204" mass="23541">MKALHQYQDIFSLGSSCQAAYQLRRMKLRREAGPLDWFISSSVPGLVKLLQLRFHGFMELSSMQLIGRAHRHYVIRDTVYTIDSYHDFPFTQPEGEWQRTHDEFKRKIDRRSERLIQALEQSPSLLLVRTQMTKEQAAALQQALHSLIRTPDYLLLAVNTHEDPSRRDTVPESWGLDHVAAVTLPKGADWRGSDAAWSALFQVP</sequence>
<comment type="caution">
    <text evidence="1">The sequence shown here is derived from an EMBL/GenBank/DDBJ whole genome shotgun (WGS) entry which is preliminary data.</text>
</comment>
<evidence type="ECO:0000313" key="2">
    <source>
        <dbReference type="Proteomes" id="UP001589776"/>
    </source>
</evidence>
<dbReference type="EMBL" id="JBHLWN010000090">
    <property type="protein sequence ID" value="MFC0215277.1"/>
    <property type="molecule type" value="Genomic_DNA"/>
</dbReference>
<keyword evidence="2" id="KW-1185">Reference proteome</keyword>
<protein>
    <submittedName>
        <fullName evidence="1">DUF1796 family putative cysteine peptidase</fullName>
    </submittedName>
</protein>
<organism evidence="1 2">
    <name type="scientific">Paenibacillus chartarius</name>
    <dbReference type="NCBI Taxonomy" id="747481"/>
    <lineage>
        <taxon>Bacteria</taxon>
        <taxon>Bacillati</taxon>
        <taxon>Bacillota</taxon>
        <taxon>Bacilli</taxon>
        <taxon>Bacillales</taxon>
        <taxon>Paenibacillaceae</taxon>
        <taxon>Paenibacillus</taxon>
    </lineage>
</organism>
<dbReference type="Pfam" id="PF08795">
    <property type="entry name" value="DUF1796"/>
    <property type="match status" value="1"/>
</dbReference>
<dbReference type="RefSeq" id="WP_377472720.1">
    <property type="nucleotide sequence ID" value="NZ_JBHLWN010000090.1"/>
</dbReference>
<accession>A0ABV6DRQ7</accession>
<evidence type="ECO:0000313" key="1">
    <source>
        <dbReference type="EMBL" id="MFC0215277.1"/>
    </source>
</evidence>
<reference evidence="1 2" key="1">
    <citation type="submission" date="2024-09" db="EMBL/GenBank/DDBJ databases">
        <authorList>
            <person name="Sun Q."/>
            <person name="Mori K."/>
        </authorList>
    </citation>
    <scope>NUCLEOTIDE SEQUENCE [LARGE SCALE GENOMIC DNA]</scope>
    <source>
        <strain evidence="1 2">CCM 7759</strain>
    </source>
</reference>
<gene>
    <name evidence="1" type="ORF">ACFFK0_23060</name>
</gene>
<dbReference type="Proteomes" id="UP001589776">
    <property type="component" value="Unassembled WGS sequence"/>
</dbReference>